<dbReference type="EMBL" id="BAAANC010000001">
    <property type="protein sequence ID" value="GAA1522689.1"/>
    <property type="molecule type" value="Genomic_DNA"/>
</dbReference>
<accession>A0ABP4LIR2</accession>
<name>A0ABP4LIR2_9ACTN</name>
<gene>
    <name evidence="3" type="ORF">GCM10009741_25130</name>
</gene>
<comment type="caution">
    <text evidence="3">The sequence shown here is derived from an EMBL/GenBank/DDBJ whole genome shotgun (WGS) entry which is preliminary data.</text>
</comment>
<dbReference type="PROSITE" id="PS51257">
    <property type="entry name" value="PROKAR_LIPOPROTEIN"/>
    <property type="match status" value="1"/>
</dbReference>
<evidence type="ECO:0000313" key="3">
    <source>
        <dbReference type="EMBL" id="GAA1522689.1"/>
    </source>
</evidence>
<evidence type="ECO:0000313" key="4">
    <source>
        <dbReference type="Proteomes" id="UP001500363"/>
    </source>
</evidence>
<proteinExistence type="predicted"/>
<organism evidence="3 4">
    <name type="scientific">Kribbella lupini</name>
    <dbReference type="NCBI Taxonomy" id="291602"/>
    <lineage>
        <taxon>Bacteria</taxon>
        <taxon>Bacillati</taxon>
        <taxon>Actinomycetota</taxon>
        <taxon>Actinomycetes</taxon>
        <taxon>Propionibacteriales</taxon>
        <taxon>Kribbellaceae</taxon>
        <taxon>Kribbella</taxon>
    </lineage>
</organism>
<reference evidence="4" key="1">
    <citation type="journal article" date="2019" name="Int. J. Syst. Evol. Microbiol.">
        <title>The Global Catalogue of Microorganisms (GCM) 10K type strain sequencing project: providing services to taxonomists for standard genome sequencing and annotation.</title>
        <authorList>
            <consortium name="The Broad Institute Genomics Platform"/>
            <consortium name="The Broad Institute Genome Sequencing Center for Infectious Disease"/>
            <person name="Wu L."/>
            <person name="Ma J."/>
        </authorList>
    </citation>
    <scope>NUCLEOTIDE SEQUENCE [LARGE SCALE GENOMIC DNA]</scope>
    <source>
        <strain evidence="4">JCM 14303</strain>
    </source>
</reference>
<feature type="region of interest" description="Disordered" evidence="1">
    <location>
        <begin position="24"/>
        <end position="70"/>
    </location>
</feature>
<evidence type="ECO:0008006" key="5">
    <source>
        <dbReference type="Google" id="ProtNLM"/>
    </source>
</evidence>
<protein>
    <recommendedName>
        <fullName evidence="5">YD repeat-containing protein</fullName>
    </recommendedName>
</protein>
<feature type="chain" id="PRO_5045273861" description="YD repeat-containing protein" evidence="2">
    <location>
        <begin position="31"/>
        <end position="392"/>
    </location>
</feature>
<evidence type="ECO:0000256" key="1">
    <source>
        <dbReference type="SAM" id="MobiDB-lite"/>
    </source>
</evidence>
<evidence type="ECO:0000256" key="2">
    <source>
        <dbReference type="SAM" id="SignalP"/>
    </source>
</evidence>
<keyword evidence="2" id="KW-0732">Signal</keyword>
<dbReference type="RefSeq" id="WP_344173330.1">
    <property type="nucleotide sequence ID" value="NZ_BAAANC010000001.1"/>
</dbReference>
<feature type="compositionally biased region" description="Low complexity" evidence="1">
    <location>
        <begin position="55"/>
        <end position="68"/>
    </location>
</feature>
<dbReference type="Proteomes" id="UP001500363">
    <property type="component" value="Unassembled WGS sequence"/>
</dbReference>
<keyword evidence="4" id="KW-1185">Reference proteome</keyword>
<sequence length="392" mass="41607">MNSAHRRRHLLVPVTAVALLAAGCSGSPESAPSPSTSSSTPSRPAGTPSQPPASTPTSSPGTPSGKPTWTKILRQPVDGQHIVTQQRKYLVTRGSDEAGTTTITDRASRKVVVRHAPPAGFVAQSPVVIDDRWALIEDIRSDGPDPQIRAYRYDLTTGAKTDLATQKALPRISEPEIGAYDGTFAYTSTDARKRSCLVVASLDTLVSRTVTCVADPGYIADPIVSADAVTYSAITAPQSPQRCKRLFTAPLTGGAAQPVVASRNCIQWSGATLRGATVWSEIGADDPDQYQSRAYVREAPGGAARSLGSIVTDTIVACGNWIHWEVRRMTDGAESYQLQRWQPGLARPQVIYTTPPDTAITAPTCQDNTLIVEAAHLGGSTKYTEALATGTT</sequence>
<feature type="compositionally biased region" description="Low complexity" evidence="1">
    <location>
        <begin position="24"/>
        <end position="48"/>
    </location>
</feature>
<feature type="signal peptide" evidence="2">
    <location>
        <begin position="1"/>
        <end position="30"/>
    </location>
</feature>
<dbReference type="SUPFAM" id="SSF69304">
    <property type="entry name" value="Tricorn protease N-terminal domain"/>
    <property type="match status" value="1"/>
</dbReference>